<evidence type="ECO:0000313" key="2">
    <source>
        <dbReference type="EMBL" id="EAU93599.2"/>
    </source>
</evidence>
<protein>
    <recommendedName>
        <fullName evidence="4">LITAF domain-containing protein</fullName>
    </recommendedName>
</protein>
<dbReference type="OrthoDB" id="5599753at2759"/>
<feature type="compositionally biased region" description="Polar residues" evidence="1">
    <location>
        <begin position="142"/>
        <end position="152"/>
    </location>
</feature>
<comment type="caution">
    <text evidence="2">The sequence shown here is derived from an EMBL/GenBank/DDBJ whole genome shotgun (WGS) entry which is preliminary data.</text>
</comment>
<dbReference type="AlphaFoldDB" id="A8N060"/>
<dbReference type="RefSeq" id="XP_001828248.2">
    <property type="nucleotide sequence ID" value="XM_001828196.2"/>
</dbReference>
<gene>
    <name evidence="2" type="ORF">CC1G_02829</name>
</gene>
<sequence>MGSPQEAEANVPPAYINGAPNFQGGQPPLGVTTYSQPPPSVTSNTTGSSPQPTMSQISQGTPVVPVGAQPQYFQPQNVGTVGSMQQLQNPQQPQHPQPNNFGVMMAPSPTFQPGTVNGQQQQQMQQIQQQSPVYGGQPQSPPATSYSASGQPPLQVVSPLHVLGPGPGAVQCPSCGSRGITNITLENGSTTQ</sequence>
<keyword evidence="3" id="KW-1185">Reference proteome</keyword>
<feature type="compositionally biased region" description="Low complexity" evidence="1">
    <location>
        <begin position="119"/>
        <end position="130"/>
    </location>
</feature>
<feature type="compositionally biased region" description="Low complexity" evidence="1">
    <location>
        <begin position="85"/>
        <end position="100"/>
    </location>
</feature>
<feature type="region of interest" description="Disordered" evidence="1">
    <location>
        <begin position="1"/>
        <end position="152"/>
    </location>
</feature>
<organism evidence="2 3">
    <name type="scientific">Coprinopsis cinerea (strain Okayama-7 / 130 / ATCC MYA-4618 / FGSC 9003)</name>
    <name type="common">Inky cap fungus</name>
    <name type="synonym">Hormographiella aspergillata</name>
    <dbReference type="NCBI Taxonomy" id="240176"/>
    <lineage>
        <taxon>Eukaryota</taxon>
        <taxon>Fungi</taxon>
        <taxon>Dikarya</taxon>
        <taxon>Basidiomycota</taxon>
        <taxon>Agaricomycotina</taxon>
        <taxon>Agaricomycetes</taxon>
        <taxon>Agaricomycetidae</taxon>
        <taxon>Agaricales</taxon>
        <taxon>Agaricineae</taxon>
        <taxon>Psathyrellaceae</taxon>
        <taxon>Coprinopsis</taxon>
    </lineage>
</organism>
<evidence type="ECO:0000256" key="1">
    <source>
        <dbReference type="SAM" id="MobiDB-lite"/>
    </source>
</evidence>
<proteinExistence type="predicted"/>
<dbReference type="EMBL" id="AACS02000001">
    <property type="protein sequence ID" value="EAU93599.2"/>
    <property type="molecule type" value="Genomic_DNA"/>
</dbReference>
<dbReference type="VEuPathDB" id="FungiDB:CC1G_02829"/>
<dbReference type="GeneID" id="6004630"/>
<evidence type="ECO:0000313" key="3">
    <source>
        <dbReference type="Proteomes" id="UP000001861"/>
    </source>
</evidence>
<name>A8N060_COPC7</name>
<dbReference type="InParanoid" id="A8N060"/>
<accession>A8N060</accession>
<dbReference type="HOGENOM" id="CLU_1415079_0_0_1"/>
<dbReference type="KEGG" id="cci:CC1G_02829"/>
<dbReference type="Proteomes" id="UP000001861">
    <property type="component" value="Unassembled WGS sequence"/>
</dbReference>
<reference evidence="2 3" key="1">
    <citation type="journal article" date="2010" name="Proc. Natl. Acad. Sci. U.S.A.">
        <title>Insights into evolution of multicellular fungi from the assembled chromosomes of the mushroom Coprinopsis cinerea (Coprinus cinereus).</title>
        <authorList>
            <person name="Stajich J.E."/>
            <person name="Wilke S.K."/>
            <person name="Ahren D."/>
            <person name="Au C.H."/>
            <person name="Birren B.W."/>
            <person name="Borodovsky M."/>
            <person name="Burns C."/>
            <person name="Canback B."/>
            <person name="Casselton L.A."/>
            <person name="Cheng C.K."/>
            <person name="Deng J."/>
            <person name="Dietrich F.S."/>
            <person name="Fargo D.C."/>
            <person name="Farman M.L."/>
            <person name="Gathman A.C."/>
            <person name="Goldberg J."/>
            <person name="Guigo R."/>
            <person name="Hoegger P.J."/>
            <person name="Hooker J.B."/>
            <person name="Huggins A."/>
            <person name="James T.Y."/>
            <person name="Kamada T."/>
            <person name="Kilaru S."/>
            <person name="Kodira C."/>
            <person name="Kues U."/>
            <person name="Kupfer D."/>
            <person name="Kwan H.S."/>
            <person name="Lomsadze A."/>
            <person name="Li W."/>
            <person name="Lilly W.W."/>
            <person name="Ma L.J."/>
            <person name="Mackey A.J."/>
            <person name="Manning G."/>
            <person name="Martin F."/>
            <person name="Muraguchi H."/>
            <person name="Natvig D.O."/>
            <person name="Palmerini H."/>
            <person name="Ramesh M.A."/>
            <person name="Rehmeyer C.J."/>
            <person name="Roe B.A."/>
            <person name="Shenoy N."/>
            <person name="Stanke M."/>
            <person name="Ter-Hovhannisyan V."/>
            <person name="Tunlid A."/>
            <person name="Velagapudi R."/>
            <person name="Vision T.J."/>
            <person name="Zeng Q."/>
            <person name="Zolan M.E."/>
            <person name="Pukkila P.J."/>
        </authorList>
    </citation>
    <scope>NUCLEOTIDE SEQUENCE [LARGE SCALE GENOMIC DNA]</scope>
    <source>
        <strain evidence="3">Okayama-7 / 130 / ATCC MYA-4618 / FGSC 9003</strain>
    </source>
</reference>
<feature type="compositionally biased region" description="Polar residues" evidence="1">
    <location>
        <begin position="109"/>
        <end position="118"/>
    </location>
</feature>
<evidence type="ECO:0008006" key="4">
    <source>
        <dbReference type="Google" id="ProtNLM"/>
    </source>
</evidence>
<feature type="compositionally biased region" description="Polar residues" evidence="1">
    <location>
        <begin position="41"/>
        <end position="61"/>
    </location>
</feature>
<dbReference type="OMA" id="CICFGFL"/>
<feature type="compositionally biased region" description="Polar residues" evidence="1">
    <location>
        <begin position="71"/>
        <end position="84"/>
    </location>
</feature>